<evidence type="ECO:0000259" key="14">
    <source>
        <dbReference type="Pfam" id="PF00711"/>
    </source>
</evidence>
<dbReference type="InterPro" id="IPR001855">
    <property type="entry name" value="Defensin_beta-like"/>
</dbReference>
<evidence type="ECO:0000256" key="2">
    <source>
        <dbReference type="ARBA" id="ARBA00007371"/>
    </source>
</evidence>
<dbReference type="PANTHER" id="PTHR21388:SF9">
    <property type="entry name" value="BETA-DEFENSIN 1"/>
    <property type="match status" value="1"/>
</dbReference>
<comment type="subunit">
    <text evidence="9">Monomer. Homodimer.</text>
</comment>
<dbReference type="Gene3D" id="3.10.360.10">
    <property type="entry name" value="Antimicrobial Peptide, Beta-defensin 2, Chain A"/>
    <property type="match status" value="1"/>
</dbReference>
<sequence length="68" mass="7539">MRAFCLLLLTVCLLFSQFTPGVGLLEGLGQRSDHYKCVRNGGTCHFSSCPLYTKIQGTCYSKRAKCCL</sequence>
<evidence type="ECO:0000256" key="4">
    <source>
        <dbReference type="ARBA" id="ARBA00022529"/>
    </source>
</evidence>
<evidence type="ECO:0000256" key="10">
    <source>
        <dbReference type="ARBA" id="ARBA00037394"/>
    </source>
</evidence>
<dbReference type="Proteomes" id="UP000694923">
    <property type="component" value="Unplaced"/>
</dbReference>
<evidence type="ECO:0000256" key="1">
    <source>
        <dbReference type="ARBA" id="ARBA00004613"/>
    </source>
</evidence>
<gene>
    <name evidence="16" type="primary">DEFB1</name>
</gene>
<keyword evidence="5 13" id="KW-0732">Signal</keyword>
<evidence type="ECO:0000256" key="3">
    <source>
        <dbReference type="ARBA" id="ARBA00022525"/>
    </source>
</evidence>
<dbReference type="PANTHER" id="PTHR21388">
    <property type="entry name" value="BETA-DEFENSIN-RELATED"/>
    <property type="match status" value="1"/>
</dbReference>
<evidence type="ECO:0000313" key="15">
    <source>
        <dbReference type="Proteomes" id="UP000694923"/>
    </source>
</evidence>
<feature type="signal peptide" evidence="13">
    <location>
        <begin position="1"/>
        <end position="23"/>
    </location>
</feature>
<evidence type="ECO:0000256" key="9">
    <source>
        <dbReference type="ARBA" id="ARBA00024380"/>
    </source>
</evidence>
<comment type="similarity">
    <text evidence="2">Belongs to the beta-defensin family.</text>
</comment>
<evidence type="ECO:0000256" key="12">
    <source>
        <dbReference type="ARBA" id="ARBA00041630"/>
    </source>
</evidence>
<comment type="function">
    <text evidence="10">Has bactericidal activity. May act as a ligand for C-C chemokine receptor CCR6. Positively regulates the sperm motility and bactericidal activity in a CCR6-dependent manner. Binds to CCR6 and triggers Ca2+ mobilization in the sperm which is important for its motility.</text>
</comment>
<name>A0ABM0S9J4_GALVR</name>
<evidence type="ECO:0000256" key="5">
    <source>
        <dbReference type="ARBA" id="ARBA00022729"/>
    </source>
</evidence>
<evidence type="ECO:0000313" key="16">
    <source>
        <dbReference type="RefSeq" id="XP_008589535.1"/>
    </source>
</evidence>
<feature type="domain" description="Beta-defensin-like" evidence="14">
    <location>
        <begin position="33"/>
        <end position="67"/>
    </location>
</feature>
<evidence type="ECO:0000256" key="6">
    <source>
        <dbReference type="ARBA" id="ARBA00022940"/>
    </source>
</evidence>
<keyword evidence="15" id="KW-1185">Reference proteome</keyword>
<dbReference type="RefSeq" id="XP_008589535.1">
    <property type="nucleotide sequence ID" value="XM_008591313.1"/>
</dbReference>
<keyword evidence="3" id="KW-0964">Secreted</keyword>
<evidence type="ECO:0000256" key="8">
    <source>
        <dbReference type="ARBA" id="ARBA00023157"/>
    </source>
</evidence>
<evidence type="ECO:0000256" key="11">
    <source>
        <dbReference type="ARBA" id="ARBA00040807"/>
    </source>
</evidence>
<organism evidence="15 16">
    <name type="scientific">Galeopterus variegatus</name>
    <name type="common">Malayan flying lemur</name>
    <name type="synonym">Cynocephalus variegatus</name>
    <dbReference type="NCBI Taxonomy" id="482537"/>
    <lineage>
        <taxon>Eukaryota</taxon>
        <taxon>Metazoa</taxon>
        <taxon>Chordata</taxon>
        <taxon>Craniata</taxon>
        <taxon>Vertebrata</taxon>
        <taxon>Euteleostomi</taxon>
        <taxon>Mammalia</taxon>
        <taxon>Eutheria</taxon>
        <taxon>Euarchontoglires</taxon>
        <taxon>Dermoptera</taxon>
        <taxon>Cynocephalidae</taxon>
        <taxon>Galeopterus</taxon>
    </lineage>
</organism>
<dbReference type="GeneID" id="103606764"/>
<keyword evidence="4" id="KW-0929">Antimicrobial</keyword>
<evidence type="ECO:0000256" key="7">
    <source>
        <dbReference type="ARBA" id="ARBA00023022"/>
    </source>
</evidence>
<dbReference type="SUPFAM" id="SSF57392">
    <property type="entry name" value="Defensin-like"/>
    <property type="match status" value="1"/>
</dbReference>
<proteinExistence type="inferred from homology"/>
<accession>A0ABM0S9J4</accession>
<keyword evidence="7" id="KW-0044">Antibiotic</keyword>
<comment type="subcellular location">
    <subcellularLocation>
        <location evidence="1">Secreted</location>
    </subcellularLocation>
</comment>
<feature type="chain" id="PRO_5045507538" description="Beta-defensin 1" evidence="13">
    <location>
        <begin position="24"/>
        <end position="68"/>
    </location>
</feature>
<keyword evidence="8" id="KW-1015">Disulfide bond</keyword>
<keyword evidence="6" id="KW-0211">Defensin</keyword>
<reference evidence="16" key="1">
    <citation type="submission" date="2025-08" db="UniProtKB">
        <authorList>
            <consortium name="RefSeq"/>
        </authorList>
    </citation>
    <scope>IDENTIFICATION</scope>
</reference>
<evidence type="ECO:0000256" key="13">
    <source>
        <dbReference type="SAM" id="SignalP"/>
    </source>
</evidence>
<dbReference type="Pfam" id="PF00711">
    <property type="entry name" value="Defensin_beta"/>
    <property type="match status" value="1"/>
</dbReference>
<protein>
    <recommendedName>
        <fullName evidence="11">Beta-defensin 1</fullName>
    </recommendedName>
    <alternativeName>
        <fullName evidence="12">Defensin, beta 1</fullName>
    </alternativeName>
</protein>